<name>A0AAV7C8F4_ENGPU</name>
<protein>
    <submittedName>
        <fullName evidence="2">Uncharacterized protein</fullName>
    </submittedName>
</protein>
<dbReference type="AlphaFoldDB" id="A0AAV7C8F4"/>
<dbReference type="EMBL" id="WNYA01000003">
    <property type="protein sequence ID" value="KAG8581307.1"/>
    <property type="molecule type" value="Genomic_DNA"/>
</dbReference>
<organism evidence="2 3">
    <name type="scientific">Engystomops pustulosus</name>
    <name type="common">Tungara frog</name>
    <name type="synonym">Physalaemus pustulosus</name>
    <dbReference type="NCBI Taxonomy" id="76066"/>
    <lineage>
        <taxon>Eukaryota</taxon>
        <taxon>Metazoa</taxon>
        <taxon>Chordata</taxon>
        <taxon>Craniata</taxon>
        <taxon>Vertebrata</taxon>
        <taxon>Euteleostomi</taxon>
        <taxon>Amphibia</taxon>
        <taxon>Batrachia</taxon>
        <taxon>Anura</taxon>
        <taxon>Neobatrachia</taxon>
        <taxon>Hyloidea</taxon>
        <taxon>Leptodactylidae</taxon>
        <taxon>Leiuperinae</taxon>
        <taxon>Engystomops</taxon>
    </lineage>
</organism>
<reference evidence="2" key="1">
    <citation type="thesis" date="2020" institute="ProQuest LLC" country="789 East Eisenhower Parkway, Ann Arbor, MI, USA">
        <title>Comparative Genomics and Chromosome Evolution.</title>
        <authorList>
            <person name="Mudd A.B."/>
        </authorList>
    </citation>
    <scope>NUCLEOTIDE SEQUENCE</scope>
    <source>
        <strain evidence="2">237g6f4</strain>
        <tissue evidence="2">Blood</tissue>
    </source>
</reference>
<feature type="region of interest" description="Disordered" evidence="1">
    <location>
        <begin position="23"/>
        <end position="68"/>
    </location>
</feature>
<proteinExistence type="predicted"/>
<dbReference type="Proteomes" id="UP000824782">
    <property type="component" value="Unassembled WGS sequence"/>
</dbReference>
<sequence length="93" mass="9702">MEEDEKAAGSAGHHCRVRAVRAGGAQAGGGGGWRLSVMKEDEGGEGSAVRRARRMRTGSGPDGHTSPATYITRSRLAASVILAPRRLFSPGSR</sequence>
<evidence type="ECO:0000313" key="2">
    <source>
        <dbReference type="EMBL" id="KAG8581307.1"/>
    </source>
</evidence>
<keyword evidence="3" id="KW-1185">Reference proteome</keyword>
<evidence type="ECO:0000256" key="1">
    <source>
        <dbReference type="SAM" id="MobiDB-lite"/>
    </source>
</evidence>
<gene>
    <name evidence="2" type="ORF">GDO81_007623</name>
</gene>
<accession>A0AAV7C8F4</accession>
<evidence type="ECO:0000313" key="3">
    <source>
        <dbReference type="Proteomes" id="UP000824782"/>
    </source>
</evidence>
<comment type="caution">
    <text evidence="2">The sequence shown here is derived from an EMBL/GenBank/DDBJ whole genome shotgun (WGS) entry which is preliminary data.</text>
</comment>